<reference evidence="2" key="1">
    <citation type="submission" date="2019-10" db="EMBL/GenBank/DDBJ databases">
        <title>The sequence and de novo assembly of the wild yak genome.</title>
        <authorList>
            <person name="Liu Y."/>
        </authorList>
    </citation>
    <scope>NUCLEOTIDE SEQUENCE [LARGE SCALE GENOMIC DNA]</scope>
    <source>
        <strain evidence="2">WY2019</strain>
    </source>
</reference>
<feature type="compositionally biased region" description="Polar residues" evidence="1">
    <location>
        <begin position="11"/>
        <end position="22"/>
    </location>
</feature>
<proteinExistence type="predicted"/>
<feature type="region of interest" description="Disordered" evidence="1">
    <location>
        <begin position="1"/>
        <end position="35"/>
    </location>
</feature>
<keyword evidence="3" id="KW-1185">Reference proteome</keyword>
<sequence>MGLALCEATAKTVTSQRPSPQENSDESEAVSPGKDMQTTVLRMLSSKLINLQPPNCLEMLTELDVIGAQANFLHNSDAKALT</sequence>
<organism evidence="2 3">
    <name type="scientific">Bos mutus</name>
    <name type="common">wild yak</name>
    <dbReference type="NCBI Taxonomy" id="72004"/>
    <lineage>
        <taxon>Eukaryota</taxon>
        <taxon>Metazoa</taxon>
        <taxon>Chordata</taxon>
        <taxon>Craniata</taxon>
        <taxon>Vertebrata</taxon>
        <taxon>Euteleostomi</taxon>
        <taxon>Mammalia</taxon>
        <taxon>Eutheria</taxon>
        <taxon>Laurasiatheria</taxon>
        <taxon>Artiodactyla</taxon>
        <taxon>Ruminantia</taxon>
        <taxon>Pecora</taxon>
        <taxon>Bovidae</taxon>
        <taxon>Bovinae</taxon>
        <taxon>Bos</taxon>
    </lineage>
</organism>
<comment type="caution">
    <text evidence="2">The sequence shown here is derived from an EMBL/GenBank/DDBJ whole genome shotgun (WGS) entry which is preliminary data.</text>
</comment>
<dbReference type="EMBL" id="VBQZ03000098">
    <property type="protein sequence ID" value="MXQ93783.1"/>
    <property type="molecule type" value="Genomic_DNA"/>
</dbReference>
<evidence type="ECO:0000256" key="1">
    <source>
        <dbReference type="SAM" id="MobiDB-lite"/>
    </source>
</evidence>
<evidence type="ECO:0000313" key="3">
    <source>
        <dbReference type="Proteomes" id="UP000322234"/>
    </source>
</evidence>
<accession>A0A6B0S317</accession>
<protein>
    <submittedName>
        <fullName evidence="2">Uncharacterized protein</fullName>
    </submittedName>
</protein>
<evidence type="ECO:0000313" key="2">
    <source>
        <dbReference type="EMBL" id="MXQ93783.1"/>
    </source>
</evidence>
<gene>
    <name evidence="2" type="ORF">E5288_WYG016956</name>
</gene>
<dbReference type="Proteomes" id="UP000322234">
    <property type="component" value="Unassembled WGS sequence"/>
</dbReference>
<name>A0A6B0S317_9CETA</name>
<dbReference type="AlphaFoldDB" id="A0A6B0S317"/>